<evidence type="ECO:0000259" key="1">
    <source>
        <dbReference type="Pfam" id="PF05649"/>
    </source>
</evidence>
<comment type="caution">
    <text evidence="2">The sequence shown here is derived from an EMBL/GenBank/DDBJ whole genome shotgun (WGS) entry which is preliminary data.</text>
</comment>
<feature type="domain" description="Peptidase M13 N-terminal" evidence="1">
    <location>
        <begin position="13"/>
        <end position="81"/>
    </location>
</feature>
<dbReference type="InterPro" id="IPR008753">
    <property type="entry name" value="Peptidase_M13_N"/>
</dbReference>
<evidence type="ECO:0000313" key="3">
    <source>
        <dbReference type="Proteomes" id="UP001295444"/>
    </source>
</evidence>
<accession>A0AAD1TNZ5</accession>
<evidence type="ECO:0000313" key="2">
    <source>
        <dbReference type="EMBL" id="CAH2330800.1"/>
    </source>
</evidence>
<dbReference type="GO" id="GO:0016485">
    <property type="term" value="P:protein processing"/>
    <property type="evidence" value="ECO:0007669"/>
    <property type="project" value="TreeGrafter"/>
</dbReference>
<dbReference type="PANTHER" id="PTHR11733">
    <property type="entry name" value="ZINC METALLOPROTEASE FAMILY M13 NEPRILYSIN-RELATED"/>
    <property type="match status" value="1"/>
</dbReference>
<gene>
    <name evidence="2" type="ORF">PECUL_23A050973</name>
</gene>
<name>A0AAD1TNZ5_PELCU</name>
<dbReference type="EMBL" id="CAKOES020001327">
    <property type="protein sequence ID" value="CAH2330800.1"/>
    <property type="molecule type" value="Genomic_DNA"/>
</dbReference>
<dbReference type="GO" id="GO:0005886">
    <property type="term" value="C:plasma membrane"/>
    <property type="evidence" value="ECO:0007669"/>
    <property type="project" value="TreeGrafter"/>
</dbReference>
<protein>
    <submittedName>
        <fullName evidence="2">Membrane metallo-endopeptidase-like 1 isoform X2</fullName>
    </submittedName>
</protein>
<keyword evidence="3" id="KW-1185">Reference proteome</keyword>
<sequence>ARIIQNMDPTIEPCTDFYQYACGGWLNKHVIPETSSRYSIFDILRDEMEIILKGLLEMPEQEDRDAFKKAKILYKSCMNESK</sequence>
<dbReference type="Gene3D" id="3.40.390.10">
    <property type="entry name" value="Collagenase (Catalytic Domain)"/>
    <property type="match status" value="1"/>
</dbReference>
<dbReference type="InterPro" id="IPR024079">
    <property type="entry name" value="MetalloPept_cat_dom_sf"/>
</dbReference>
<dbReference type="Proteomes" id="UP001295444">
    <property type="component" value="Unassembled WGS sequence"/>
</dbReference>
<feature type="non-terminal residue" evidence="2">
    <location>
        <position position="1"/>
    </location>
</feature>
<dbReference type="AlphaFoldDB" id="A0AAD1TNZ5"/>
<organism evidence="2 3">
    <name type="scientific">Pelobates cultripes</name>
    <name type="common">Western spadefoot toad</name>
    <dbReference type="NCBI Taxonomy" id="61616"/>
    <lineage>
        <taxon>Eukaryota</taxon>
        <taxon>Metazoa</taxon>
        <taxon>Chordata</taxon>
        <taxon>Craniata</taxon>
        <taxon>Vertebrata</taxon>
        <taxon>Euteleostomi</taxon>
        <taxon>Amphibia</taxon>
        <taxon>Batrachia</taxon>
        <taxon>Anura</taxon>
        <taxon>Pelobatoidea</taxon>
        <taxon>Pelobatidae</taxon>
        <taxon>Pelobates</taxon>
    </lineage>
</organism>
<dbReference type="PANTHER" id="PTHR11733:SF141">
    <property type="entry name" value="MEMBRANE METALLO-ENDOPEPTIDASE-LIKE 1"/>
    <property type="match status" value="1"/>
</dbReference>
<dbReference type="SUPFAM" id="SSF55486">
    <property type="entry name" value="Metalloproteases ('zincins'), catalytic domain"/>
    <property type="match status" value="1"/>
</dbReference>
<dbReference type="GO" id="GO:0004222">
    <property type="term" value="F:metalloendopeptidase activity"/>
    <property type="evidence" value="ECO:0007669"/>
    <property type="project" value="InterPro"/>
</dbReference>
<dbReference type="Pfam" id="PF05649">
    <property type="entry name" value="Peptidase_M13_N"/>
    <property type="match status" value="1"/>
</dbReference>
<dbReference type="PROSITE" id="PS51885">
    <property type="entry name" value="NEPRILYSIN"/>
    <property type="match status" value="1"/>
</dbReference>
<proteinExistence type="predicted"/>
<reference evidence="2" key="1">
    <citation type="submission" date="2022-03" db="EMBL/GenBank/DDBJ databases">
        <authorList>
            <person name="Alioto T."/>
            <person name="Alioto T."/>
            <person name="Gomez Garrido J."/>
        </authorList>
    </citation>
    <scope>NUCLEOTIDE SEQUENCE</scope>
</reference>
<dbReference type="InterPro" id="IPR000718">
    <property type="entry name" value="Peptidase_M13"/>
</dbReference>